<reference evidence="1" key="1">
    <citation type="submission" date="2021-03" db="EMBL/GenBank/DDBJ databases">
        <title>Evolutionary priming and transition to the ectomycorrhizal habit in an iconic lineage of mushroom-forming fungi: is preadaptation a requirement?</title>
        <authorList>
            <consortium name="DOE Joint Genome Institute"/>
            <person name="Looney B.P."/>
            <person name="Miyauchi S."/>
            <person name="Morin E."/>
            <person name="Drula E."/>
            <person name="Courty P.E."/>
            <person name="Chicoki N."/>
            <person name="Fauchery L."/>
            <person name="Kohler A."/>
            <person name="Kuo A."/>
            <person name="LaButti K."/>
            <person name="Pangilinan J."/>
            <person name="Lipzen A."/>
            <person name="Riley R."/>
            <person name="Andreopoulos W."/>
            <person name="He G."/>
            <person name="Johnson J."/>
            <person name="Barry K.W."/>
            <person name="Grigoriev I.V."/>
            <person name="Nagy L."/>
            <person name="Hibbett D."/>
            <person name="Henrissat B."/>
            <person name="Matheny P.B."/>
            <person name="Labbe J."/>
            <person name="Martin A.F."/>
        </authorList>
    </citation>
    <scope>NUCLEOTIDE SEQUENCE</scope>
    <source>
        <strain evidence="1">BPL698</strain>
    </source>
</reference>
<dbReference type="EMBL" id="JAGFNK010000056">
    <property type="protein sequence ID" value="KAI9509766.1"/>
    <property type="molecule type" value="Genomic_DNA"/>
</dbReference>
<keyword evidence="2" id="KW-1185">Reference proteome</keyword>
<evidence type="ECO:0000313" key="1">
    <source>
        <dbReference type="EMBL" id="KAI9509766.1"/>
    </source>
</evidence>
<dbReference type="Proteomes" id="UP001207468">
    <property type="component" value="Unassembled WGS sequence"/>
</dbReference>
<comment type="caution">
    <text evidence="1">The sequence shown here is derived from an EMBL/GenBank/DDBJ whole genome shotgun (WGS) entry which is preliminary data.</text>
</comment>
<protein>
    <submittedName>
        <fullName evidence="1">Uncharacterized protein</fullName>
    </submittedName>
</protein>
<accession>A0ACC0UE29</accession>
<proteinExistence type="predicted"/>
<sequence length="1352" mass="144800">MRVATSVLCKEMLRPGQTTGLGIRESEEVEQRMRALARLERVWGKSGASASGSVTQLAAVGSTLGASASAAGEERERRLFSEALRDGYVLCHCGLDQSHGLTQREDGKLRMSNVTKFLASCSAHGLSPHDLFLRDDLIEATSDSLARVAKTVIALVKWAETPATPTQSQLLRGKSKLTPINTSALKPSGANAPLGSPYRFSSRAAMSSPNLSPHSPPGSPRSPTRNNTRRWTPSPGLPTLRFASPAPPSSSSHAETALGTETDRPEISARTSNRDEVPPIVPPRSPRRSRPSERSLFASGAGESLAPPFGESVRVSVADSTTNQSIASSNLTDTTTYSSLFDSGIGNRRNSGAHGKFGTIRTVTTEATSFVPSEWPSMTRTEASAVASFMVGSEDNLGGNDGNNHSPSTTTPSQRRRSSLDSPVRSRERKPSETIPVDLTRVVEESEEPASVGDTSRVASRGALPTNGRIERIKLKQGKWPDDFLDVFQAQNYVPSRPISIKRSSLSPLAISVDAPAVSHDDLTLADLDDLSASPSEPESQLPTLVTQRARHSVDAPVLAPKDPLHPRDSSPDPATHCSGLVPAGRVALRRNNTRAGITGQRNGIYVARRCSPEGATERDDSDLFVAIPFPPASTERGSRTVSGSGSVGSGSTQLQPLRGRFQSEADGSSSRRRPRPNSYDEFGVKPRRSRFESMVNLGAAAGEHASASDLMARDATEGSISRQTLVVREEGKSPIHYQLGNCIGRGQFGSVYRALNLNTGQMVAVKRIGLEGLKEEEIAQLMREVDLVKRLSHPSIVKYEGMARDENTLSIVLEYAENGSLGQTLKAFGKLNEKLVASYVVKILEGLDYLHRSDVVHCDLKAANILTTKNGNVKLSDFGVSLNLRAMEREIKDVAGTPNWMAPEVIELKGASTRSDIWSLGCTVIELLTGRPPYGDIANAMTVEDDCPPIPDRFSDPLVAFLKECFHKDLTQRPSAEELFEHEWLKNHWGLNKDLRPQDSIPFLRRVSADLQKNDAARHLIANLDPPLPEFARDEVAPSSSPGRRSFTTASPGIPIPEAPQAEPDIFDMREHTFVKTTFSKPVGLIAHVKCAGRAPPTCDLRSKLLMHAHLAERGSPTDIFARLPPPPSGPASDGVGATSSRGSLDRERANSPSLSASSPTHPPVAYKALSPFKRSHASPSPDPPHSNSSVSLAGGSAPQKQQQGPVKSLLTESSVIRRKLSIILTRQRETNARSRPLSISSIGSSSPQTDSIRSLQTPPESISSRAARVDTSISGATESSTDANPAVLSASVHSGASTVPDGVRESSPMAADASSAPPSTSVAAPVVTVQDTHRTKRGRGGSKSSNCAIQ</sequence>
<name>A0ACC0UE29_9AGAM</name>
<organism evidence="1 2">
    <name type="scientific">Russula earlei</name>
    <dbReference type="NCBI Taxonomy" id="71964"/>
    <lineage>
        <taxon>Eukaryota</taxon>
        <taxon>Fungi</taxon>
        <taxon>Dikarya</taxon>
        <taxon>Basidiomycota</taxon>
        <taxon>Agaricomycotina</taxon>
        <taxon>Agaricomycetes</taxon>
        <taxon>Russulales</taxon>
        <taxon>Russulaceae</taxon>
        <taxon>Russula</taxon>
    </lineage>
</organism>
<gene>
    <name evidence="1" type="ORF">F5148DRAFT_1282610</name>
</gene>
<evidence type="ECO:0000313" key="2">
    <source>
        <dbReference type="Proteomes" id="UP001207468"/>
    </source>
</evidence>